<evidence type="ECO:0000313" key="3">
    <source>
        <dbReference type="EMBL" id="XFO70537.1"/>
    </source>
</evidence>
<keyword evidence="4" id="KW-1185">Reference proteome</keyword>
<feature type="signal peptide" evidence="2">
    <location>
        <begin position="1"/>
        <end position="19"/>
    </location>
</feature>
<feature type="chain" id="PRO_5045938919" evidence="2">
    <location>
        <begin position="20"/>
        <end position="63"/>
    </location>
</feature>
<organism evidence="3 4">
    <name type="scientific">Sporomusa acidovorans (strain ATCC 49682 / DSM 3132 / Mol)</name>
    <dbReference type="NCBI Taxonomy" id="1123286"/>
    <lineage>
        <taxon>Bacteria</taxon>
        <taxon>Bacillati</taxon>
        <taxon>Bacillota</taxon>
        <taxon>Negativicutes</taxon>
        <taxon>Selenomonadales</taxon>
        <taxon>Sporomusaceae</taxon>
        <taxon>Sporomusa</taxon>
    </lineage>
</organism>
<feature type="region of interest" description="Disordered" evidence="1">
    <location>
        <begin position="29"/>
        <end position="63"/>
    </location>
</feature>
<dbReference type="RefSeq" id="WP_093794265.1">
    <property type="nucleotide sequence ID" value="NZ_CP155571.1"/>
</dbReference>
<protein>
    <submittedName>
        <fullName evidence="3">Uncharacterized protein</fullName>
    </submittedName>
</protein>
<dbReference type="EMBL" id="CP155571">
    <property type="protein sequence ID" value="XFO70537.1"/>
    <property type="molecule type" value="Genomic_DNA"/>
</dbReference>
<evidence type="ECO:0000256" key="1">
    <source>
        <dbReference type="SAM" id="MobiDB-lite"/>
    </source>
</evidence>
<evidence type="ECO:0000256" key="2">
    <source>
        <dbReference type="SAM" id="SignalP"/>
    </source>
</evidence>
<dbReference type="Proteomes" id="UP000216052">
    <property type="component" value="Chromosome"/>
</dbReference>
<keyword evidence="2" id="KW-0732">Signal</keyword>
<name>A0ABZ3IWT8_SPOA4</name>
<reference evidence="3" key="1">
    <citation type="submission" date="2024-05" db="EMBL/GenBank/DDBJ databases">
        <title>Isolation and characterization of Sporomusa carbonis sp. nov., a carboxydotrophic hydrogenogen in the genus of Sporomusa isolated from a charcoal burning pile.</title>
        <authorList>
            <person name="Boeer T."/>
            <person name="Rosenbaum F."/>
            <person name="Eysell L."/>
            <person name="Mueller V."/>
            <person name="Daniel R."/>
            <person name="Poehlein A."/>
        </authorList>
    </citation>
    <scope>NUCLEOTIDE SEQUENCE [LARGE SCALE GENOMIC DNA]</scope>
    <source>
        <strain evidence="3">DSM 3132</strain>
    </source>
</reference>
<accession>A0ABZ3IWT8</accession>
<gene>
    <name evidence="3" type="ORF">SPACI_005360</name>
</gene>
<feature type="compositionally biased region" description="Low complexity" evidence="1">
    <location>
        <begin position="29"/>
        <end position="46"/>
    </location>
</feature>
<proteinExistence type="predicted"/>
<evidence type="ECO:0000313" key="4">
    <source>
        <dbReference type="Proteomes" id="UP000216052"/>
    </source>
</evidence>
<sequence>MKMRYIVLMFAVVAVLAFAAVEALQKPAAVPAVSKAPPPTAAVSSKGGDKEPGIPKTKKALVV</sequence>